<gene>
    <name evidence="1" type="ORF">OMM_09395</name>
</gene>
<organism evidence="1 2">
    <name type="scientific">Candidatus Magnetoglobus multicellularis str. Araruama</name>
    <dbReference type="NCBI Taxonomy" id="890399"/>
    <lineage>
        <taxon>Bacteria</taxon>
        <taxon>Pseudomonadati</taxon>
        <taxon>Thermodesulfobacteriota</taxon>
        <taxon>Desulfobacteria</taxon>
        <taxon>Desulfobacterales</taxon>
        <taxon>Desulfobacteraceae</taxon>
        <taxon>Candidatus Magnetoglobus</taxon>
    </lineage>
</organism>
<evidence type="ECO:0000313" key="1">
    <source>
        <dbReference type="EMBL" id="ETR69678.1"/>
    </source>
</evidence>
<name>A0A1V1P4F6_9BACT</name>
<comment type="caution">
    <text evidence="1">The sequence shown here is derived from an EMBL/GenBank/DDBJ whole genome shotgun (WGS) entry which is preliminary data.</text>
</comment>
<dbReference type="Gene3D" id="2.40.160.60">
    <property type="entry name" value="Outer membrane protein transport protein (OMPP1/FadL/TodX)"/>
    <property type="match status" value="1"/>
</dbReference>
<accession>A0A1V1P4F6</accession>
<sequence length="204" mass="22997">ARIDRTITTDDKIKVGNTITDTQPPVSQSYEDHLSMPMSYGLGLAYRHKDHFTVSVDLYRTDWNTYEYRHENGNRSSPVSGRASADSDVKATTWCRAGMEYLIIKDRAVIPIRAGIFYDPTPSEGSPDDYFGFTLGSGYGYKIATGTIESVIFDIAYQYRFANDVGDSVMDGETEFHQDVDEHTIYASVIVHFADIFKTQISKK</sequence>
<dbReference type="EMBL" id="ATBP01000587">
    <property type="protein sequence ID" value="ETR69678.1"/>
    <property type="molecule type" value="Genomic_DNA"/>
</dbReference>
<protein>
    <recommendedName>
        <fullName evidence="3">Outer membrane protein beta-barrel domain-containing protein</fullName>
    </recommendedName>
</protein>
<proteinExistence type="predicted"/>
<reference evidence="2" key="1">
    <citation type="submission" date="2012-11" db="EMBL/GenBank/DDBJ databases">
        <authorList>
            <person name="Lucero-Rivera Y.E."/>
            <person name="Tovar-Ramirez D."/>
        </authorList>
    </citation>
    <scope>NUCLEOTIDE SEQUENCE [LARGE SCALE GENOMIC DNA]</scope>
    <source>
        <strain evidence="2">Araruama</strain>
    </source>
</reference>
<dbReference type="Proteomes" id="UP000189670">
    <property type="component" value="Unassembled WGS sequence"/>
</dbReference>
<dbReference type="InterPro" id="IPR011250">
    <property type="entry name" value="OMP/PagP_B-barrel"/>
</dbReference>
<evidence type="ECO:0000313" key="2">
    <source>
        <dbReference type="Proteomes" id="UP000189670"/>
    </source>
</evidence>
<feature type="non-terminal residue" evidence="1">
    <location>
        <position position="1"/>
    </location>
</feature>
<dbReference type="AlphaFoldDB" id="A0A1V1P4F6"/>
<evidence type="ECO:0008006" key="3">
    <source>
        <dbReference type="Google" id="ProtNLM"/>
    </source>
</evidence>
<dbReference type="SUPFAM" id="SSF56925">
    <property type="entry name" value="OMPA-like"/>
    <property type="match status" value="1"/>
</dbReference>